<protein>
    <submittedName>
        <fullName evidence="1">Uncharacterized protein</fullName>
    </submittedName>
</protein>
<organism evidence="1 2">
    <name type="scientific">Candidatus Woesebacteria bacterium GW2011_GWA1_40_45</name>
    <dbReference type="NCBI Taxonomy" id="1618554"/>
    <lineage>
        <taxon>Bacteria</taxon>
        <taxon>Candidatus Woeseibacteriota</taxon>
    </lineage>
</organism>
<reference evidence="1 2" key="1">
    <citation type="journal article" date="2015" name="Nature">
        <title>rRNA introns, odd ribosomes, and small enigmatic genomes across a large radiation of phyla.</title>
        <authorList>
            <person name="Brown C.T."/>
            <person name="Hug L.A."/>
            <person name="Thomas B.C."/>
            <person name="Sharon I."/>
            <person name="Castelle C.J."/>
            <person name="Singh A."/>
            <person name="Wilkins M.J."/>
            <person name="Williams K.H."/>
            <person name="Banfield J.F."/>
        </authorList>
    </citation>
    <scope>NUCLEOTIDE SEQUENCE [LARGE SCALE GENOMIC DNA]</scope>
</reference>
<dbReference type="Proteomes" id="UP000034613">
    <property type="component" value="Unassembled WGS sequence"/>
</dbReference>
<sequence>MKQQKNKMKNNCKCELDGFQGAITSQNCPIHNHNIQSSVKLEAHGSGWILTITDAYSSNNIALTAEELKELKYILNNKIKI</sequence>
<accession>A0A0G0SKS7</accession>
<dbReference type="AlphaFoldDB" id="A0A0G0SKS7"/>
<name>A0A0G0SKS7_9BACT</name>
<evidence type="ECO:0000313" key="1">
    <source>
        <dbReference type="EMBL" id="KKR62976.1"/>
    </source>
</evidence>
<gene>
    <name evidence="1" type="ORF">UU03_C0019G0010</name>
</gene>
<comment type="caution">
    <text evidence="1">The sequence shown here is derived from an EMBL/GenBank/DDBJ whole genome shotgun (WGS) entry which is preliminary data.</text>
</comment>
<dbReference type="EMBL" id="LBZB01000019">
    <property type="protein sequence ID" value="KKR62976.1"/>
    <property type="molecule type" value="Genomic_DNA"/>
</dbReference>
<proteinExistence type="predicted"/>
<evidence type="ECO:0000313" key="2">
    <source>
        <dbReference type="Proteomes" id="UP000034613"/>
    </source>
</evidence>